<dbReference type="CDD" id="cd14688">
    <property type="entry name" value="bZIP_YAP"/>
    <property type="match status" value="1"/>
</dbReference>
<name>A0AAN6S4V0_9PEZI</name>
<dbReference type="PANTHER" id="PTHR40621:SF11">
    <property type="entry name" value="TRANSCRIPTION FACTOR KAPC-RELATED"/>
    <property type="match status" value="1"/>
</dbReference>
<feature type="region of interest" description="Disordered" evidence="8">
    <location>
        <begin position="205"/>
        <end position="224"/>
    </location>
</feature>
<dbReference type="Proteomes" id="UP001303473">
    <property type="component" value="Unassembled WGS sequence"/>
</dbReference>
<keyword evidence="3" id="KW-0805">Transcription regulation</keyword>
<dbReference type="GO" id="GO:0001228">
    <property type="term" value="F:DNA-binding transcription activator activity, RNA polymerase II-specific"/>
    <property type="evidence" value="ECO:0007669"/>
    <property type="project" value="TreeGrafter"/>
</dbReference>
<feature type="compositionally biased region" description="Basic residues" evidence="8">
    <location>
        <begin position="64"/>
        <end position="79"/>
    </location>
</feature>
<evidence type="ECO:0000256" key="6">
    <source>
        <dbReference type="ARBA" id="ARBA00023242"/>
    </source>
</evidence>
<organism evidence="9 10">
    <name type="scientific">Diplogelasinospora grovesii</name>
    <dbReference type="NCBI Taxonomy" id="303347"/>
    <lineage>
        <taxon>Eukaryota</taxon>
        <taxon>Fungi</taxon>
        <taxon>Dikarya</taxon>
        <taxon>Ascomycota</taxon>
        <taxon>Pezizomycotina</taxon>
        <taxon>Sordariomycetes</taxon>
        <taxon>Sordariomycetidae</taxon>
        <taxon>Sordariales</taxon>
        <taxon>Diplogelasinosporaceae</taxon>
        <taxon>Diplogelasinospora</taxon>
    </lineage>
</organism>
<feature type="region of interest" description="Disordered" evidence="8">
    <location>
        <begin position="1"/>
        <end position="24"/>
    </location>
</feature>
<keyword evidence="6" id="KW-0539">Nucleus</keyword>
<evidence type="ECO:0000256" key="4">
    <source>
        <dbReference type="ARBA" id="ARBA00023125"/>
    </source>
</evidence>
<evidence type="ECO:0000256" key="3">
    <source>
        <dbReference type="ARBA" id="ARBA00023015"/>
    </source>
</evidence>
<keyword evidence="7" id="KW-0175">Coiled coil</keyword>
<proteinExistence type="inferred from homology"/>
<comment type="subcellular location">
    <subcellularLocation>
        <location evidence="1">Nucleus</location>
    </subcellularLocation>
</comment>
<dbReference type="PANTHER" id="PTHR40621">
    <property type="entry name" value="TRANSCRIPTION FACTOR KAPC-RELATED"/>
    <property type="match status" value="1"/>
</dbReference>
<feature type="compositionally biased region" description="Low complexity" evidence="8">
    <location>
        <begin position="251"/>
        <end position="264"/>
    </location>
</feature>
<comment type="similarity">
    <text evidence="2">Belongs to the bZIP family.</text>
</comment>
<feature type="region of interest" description="Disordered" evidence="8">
    <location>
        <begin position="250"/>
        <end position="269"/>
    </location>
</feature>
<dbReference type="InterPro" id="IPR050936">
    <property type="entry name" value="AP-1-like"/>
</dbReference>
<dbReference type="InterPro" id="IPR046347">
    <property type="entry name" value="bZIP_sf"/>
</dbReference>
<keyword evidence="10" id="KW-1185">Reference proteome</keyword>
<dbReference type="GO" id="GO:0000976">
    <property type="term" value="F:transcription cis-regulatory region binding"/>
    <property type="evidence" value="ECO:0007669"/>
    <property type="project" value="InterPro"/>
</dbReference>
<dbReference type="Gene3D" id="1.20.5.170">
    <property type="match status" value="1"/>
</dbReference>
<keyword evidence="5" id="KW-0804">Transcription</keyword>
<protein>
    <recommendedName>
        <fullName evidence="11">BZIP domain-containing protein</fullName>
    </recommendedName>
</protein>
<sequence length="423" mass="46282">MTDQQQDPSPGPSSASGPEKPSFTTFWKRSKEALITSRKITFVNNTGNSLEGAEAEAEAEHGSQSKKKDKKAAARRAQVRKAQIEHRQRKANYVKTLEMDVARIRDQIAREEREVLRLKGETDALRCRVQTQISRQPAGDLNSPLPPPPPTELLSRLDSMDWLLDGLDGIDDGGWLMSLDIDDVMNLPSYQITSPSSGIIHGRQGGNGDVGGGASGGQVGDGSDRMTAEETRAAINFILALEHVCWDHFHPQSSPHSQSGPQPGIDINPELVEGVESGHTLMATSLALRTAPSTVFESTIPHIKQSLRSKHPTEPHAVADGEGVSWQTEGLTLRSLYGLACSLNKDSEGLEITPVQAWFELTGRYPRELLLREDKIEEMKREFVGVVRCPHYGASMERGAFESIVYRVLGPSHTTDGDGGYTT</sequence>
<evidence type="ECO:0000256" key="2">
    <source>
        <dbReference type="ARBA" id="ARBA00007163"/>
    </source>
</evidence>
<evidence type="ECO:0008006" key="11">
    <source>
        <dbReference type="Google" id="ProtNLM"/>
    </source>
</evidence>
<comment type="caution">
    <text evidence="9">The sequence shown here is derived from an EMBL/GenBank/DDBJ whole genome shotgun (WGS) entry which is preliminary data.</text>
</comment>
<evidence type="ECO:0000256" key="5">
    <source>
        <dbReference type="ARBA" id="ARBA00023163"/>
    </source>
</evidence>
<feature type="compositionally biased region" description="Low complexity" evidence="8">
    <location>
        <begin position="12"/>
        <end position="22"/>
    </location>
</feature>
<feature type="coiled-coil region" evidence="7">
    <location>
        <begin position="94"/>
        <end position="128"/>
    </location>
</feature>
<reference evidence="10" key="1">
    <citation type="journal article" date="2023" name="Mol. Phylogenet. Evol.">
        <title>Genome-scale phylogeny and comparative genomics of the fungal order Sordariales.</title>
        <authorList>
            <person name="Hensen N."/>
            <person name="Bonometti L."/>
            <person name="Westerberg I."/>
            <person name="Brannstrom I.O."/>
            <person name="Guillou S."/>
            <person name="Cros-Aarteil S."/>
            <person name="Calhoun S."/>
            <person name="Haridas S."/>
            <person name="Kuo A."/>
            <person name="Mondo S."/>
            <person name="Pangilinan J."/>
            <person name="Riley R."/>
            <person name="LaButti K."/>
            <person name="Andreopoulos B."/>
            <person name="Lipzen A."/>
            <person name="Chen C."/>
            <person name="Yan M."/>
            <person name="Daum C."/>
            <person name="Ng V."/>
            <person name="Clum A."/>
            <person name="Steindorff A."/>
            <person name="Ohm R.A."/>
            <person name="Martin F."/>
            <person name="Silar P."/>
            <person name="Natvig D.O."/>
            <person name="Lalanne C."/>
            <person name="Gautier V."/>
            <person name="Ament-Velasquez S.L."/>
            <person name="Kruys A."/>
            <person name="Hutchinson M.I."/>
            <person name="Powell A.J."/>
            <person name="Barry K."/>
            <person name="Miller A.N."/>
            <person name="Grigoriev I.V."/>
            <person name="Debuchy R."/>
            <person name="Gladieux P."/>
            <person name="Hiltunen Thoren M."/>
            <person name="Johannesson H."/>
        </authorList>
    </citation>
    <scope>NUCLEOTIDE SEQUENCE [LARGE SCALE GENOMIC DNA]</scope>
    <source>
        <strain evidence="10">CBS 340.73</strain>
    </source>
</reference>
<feature type="region of interest" description="Disordered" evidence="8">
    <location>
        <begin position="50"/>
        <end position="87"/>
    </location>
</feature>
<gene>
    <name evidence="9" type="ORF">QBC46DRAFT_386247</name>
</gene>
<dbReference type="SUPFAM" id="SSF57959">
    <property type="entry name" value="Leucine zipper domain"/>
    <property type="match status" value="1"/>
</dbReference>
<keyword evidence="4" id="KW-0238">DNA-binding</keyword>
<evidence type="ECO:0000256" key="8">
    <source>
        <dbReference type="SAM" id="MobiDB-lite"/>
    </source>
</evidence>
<evidence type="ECO:0000256" key="7">
    <source>
        <dbReference type="SAM" id="Coils"/>
    </source>
</evidence>
<evidence type="ECO:0000256" key="1">
    <source>
        <dbReference type="ARBA" id="ARBA00004123"/>
    </source>
</evidence>
<feature type="compositionally biased region" description="Gly residues" evidence="8">
    <location>
        <begin position="205"/>
        <end position="220"/>
    </location>
</feature>
<dbReference type="AlphaFoldDB" id="A0AAN6S4V0"/>
<dbReference type="GO" id="GO:0090575">
    <property type="term" value="C:RNA polymerase II transcription regulator complex"/>
    <property type="evidence" value="ECO:0007669"/>
    <property type="project" value="TreeGrafter"/>
</dbReference>
<evidence type="ECO:0000313" key="9">
    <source>
        <dbReference type="EMBL" id="KAK3940068.1"/>
    </source>
</evidence>
<evidence type="ECO:0000313" key="10">
    <source>
        <dbReference type="Proteomes" id="UP001303473"/>
    </source>
</evidence>
<dbReference type="EMBL" id="MU853801">
    <property type="protein sequence ID" value="KAK3940068.1"/>
    <property type="molecule type" value="Genomic_DNA"/>
</dbReference>
<accession>A0AAN6S4V0</accession>